<reference evidence="1 2" key="1">
    <citation type="journal article" date="2013" name="MBio">
        <title>Genome sequencing of the plant pathogen Taphrina deformans, the causal agent of peach leaf curl.</title>
        <authorList>
            <person name="Cisse O.H."/>
            <person name="Almeida J.M.G.C.F."/>
            <person name="Fonseca A."/>
            <person name="Kumar A.A."/>
            <person name="Salojaervi J."/>
            <person name="Overmyer K."/>
            <person name="Hauser P.M."/>
            <person name="Pagni M."/>
        </authorList>
    </citation>
    <scope>NUCLEOTIDE SEQUENCE [LARGE SCALE GENOMIC DNA]</scope>
    <source>
        <strain evidence="2">PYCC 5710 / ATCC 11124 / CBS 356.35 / IMI 108563 / JCM 9778 / NBRC 8474</strain>
    </source>
</reference>
<dbReference type="SUPFAM" id="SSF52833">
    <property type="entry name" value="Thioredoxin-like"/>
    <property type="match status" value="1"/>
</dbReference>
<dbReference type="VEuPathDB" id="FungiDB:TAPDE_004099"/>
<evidence type="ECO:0000313" key="1">
    <source>
        <dbReference type="EMBL" id="CCG83777.1"/>
    </source>
</evidence>
<accession>R4XDS3</accession>
<sequence>MFEANATPPGSDINVYFDIVSPQSYLAFTGYAVHYVPVHEAGIVRGSQQHKDRDATIVLGEGTEHGRTDLRRWAKLLGVTLRPPSPTGCPSPDSLLCARVLAVIAHYHSSKLAAAMAALWTHTFSRDGDDDDRRDLASPTDLGTILSRVFTGAEIDMMLKLARSDEIRDVVRRNTEKVVRDGGSRCPWIEVVKQSGETAHFAGTDRWIHVVDFAGLSWDGYGIVGGRERSVI</sequence>
<dbReference type="Gene3D" id="3.40.30.10">
    <property type="entry name" value="Glutaredoxin"/>
    <property type="match status" value="1"/>
</dbReference>
<dbReference type="GO" id="GO:0004602">
    <property type="term" value="F:glutathione peroxidase activity"/>
    <property type="evidence" value="ECO:0007669"/>
    <property type="project" value="TreeGrafter"/>
</dbReference>
<gene>
    <name evidence="1" type="ORF">TAPDE_004099</name>
</gene>
<dbReference type="OrthoDB" id="4664297at2759"/>
<dbReference type="STRING" id="1097556.R4XDS3"/>
<evidence type="ECO:0000313" key="2">
    <source>
        <dbReference type="Proteomes" id="UP000013776"/>
    </source>
</evidence>
<dbReference type="PANTHER" id="PTHR42943">
    <property type="entry name" value="GLUTATHIONE S-TRANSFERASE KAPPA"/>
    <property type="match status" value="1"/>
</dbReference>
<comment type="caution">
    <text evidence="1">The sequence shown here is derived from an EMBL/GenBank/DDBJ whole genome shotgun (WGS) entry which is preliminary data.</text>
</comment>
<dbReference type="InterPro" id="IPR051924">
    <property type="entry name" value="GST_Kappa/NadH"/>
</dbReference>
<dbReference type="EMBL" id="CAHR02000177">
    <property type="protein sequence ID" value="CCG83777.1"/>
    <property type="molecule type" value="Genomic_DNA"/>
</dbReference>
<dbReference type="GO" id="GO:0005777">
    <property type="term" value="C:peroxisome"/>
    <property type="evidence" value="ECO:0007669"/>
    <property type="project" value="TreeGrafter"/>
</dbReference>
<dbReference type="GO" id="GO:0004364">
    <property type="term" value="F:glutathione transferase activity"/>
    <property type="evidence" value="ECO:0007669"/>
    <property type="project" value="TreeGrafter"/>
</dbReference>
<proteinExistence type="predicted"/>
<protein>
    <recommendedName>
        <fullName evidence="3">DSBA-like thioredoxin domain-containing protein</fullName>
    </recommendedName>
</protein>
<dbReference type="AlphaFoldDB" id="R4XDS3"/>
<organism evidence="1 2">
    <name type="scientific">Taphrina deformans (strain PYCC 5710 / ATCC 11124 / CBS 356.35 / IMI 108563 / JCM 9778 / NBRC 8474)</name>
    <name type="common">Peach leaf curl fungus</name>
    <name type="synonym">Lalaria deformans</name>
    <dbReference type="NCBI Taxonomy" id="1097556"/>
    <lineage>
        <taxon>Eukaryota</taxon>
        <taxon>Fungi</taxon>
        <taxon>Dikarya</taxon>
        <taxon>Ascomycota</taxon>
        <taxon>Taphrinomycotina</taxon>
        <taxon>Taphrinomycetes</taxon>
        <taxon>Taphrinales</taxon>
        <taxon>Taphrinaceae</taxon>
        <taxon>Taphrina</taxon>
    </lineage>
</organism>
<dbReference type="InterPro" id="IPR036249">
    <property type="entry name" value="Thioredoxin-like_sf"/>
</dbReference>
<dbReference type="GO" id="GO:0006749">
    <property type="term" value="P:glutathione metabolic process"/>
    <property type="evidence" value="ECO:0007669"/>
    <property type="project" value="TreeGrafter"/>
</dbReference>
<evidence type="ECO:0008006" key="3">
    <source>
        <dbReference type="Google" id="ProtNLM"/>
    </source>
</evidence>
<dbReference type="PANTHER" id="PTHR42943:SF2">
    <property type="entry name" value="GLUTATHIONE S-TRANSFERASE KAPPA 1"/>
    <property type="match status" value="1"/>
</dbReference>
<dbReference type="Proteomes" id="UP000013776">
    <property type="component" value="Unassembled WGS sequence"/>
</dbReference>
<name>R4XDS3_TAPDE</name>
<dbReference type="GO" id="GO:0005739">
    <property type="term" value="C:mitochondrion"/>
    <property type="evidence" value="ECO:0007669"/>
    <property type="project" value="TreeGrafter"/>
</dbReference>
<keyword evidence="2" id="KW-1185">Reference proteome</keyword>